<feature type="domain" description="S-adenosyl-l-methionine hydroxide adenosyltransferase N-terminal" evidence="3">
    <location>
        <begin position="4"/>
        <end position="151"/>
    </location>
</feature>
<dbReference type="PANTHER" id="PTHR35092">
    <property type="entry name" value="CHLORINASE MJ1651"/>
    <property type="match status" value="1"/>
</dbReference>
<keyword evidence="5" id="KW-0804">Transcription</keyword>
<organism evidence="5 6">
    <name type="scientific">Dolosigranulum pigrum</name>
    <dbReference type="NCBI Taxonomy" id="29394"/>
    <lineage>
        <taxon>Bacteria</taxon>
        <taxon>Bacillati</taxon>
        <taxon>Bacillota</taxon>
        <taxon>Bacilli</taxon>
        <taxon>Lactobacillales</taxon>
        <taxon>Carnobacteriaceae</taxon>
        <taxon>Dolosigranulum</taxon>
    </lineage>
</organism>
<comment type="caution">
    <text evidence="5">The sequence shown here is derived from an EMBL/GenBank/DDBJ whole genome shotgun (WGS) entry which is preliminary data.</text>
</comment>
<dbReference type="Gene3D" id="2.40.30.90">
    <property type="entry name" value="Bacterial fluorinating enzyme like"/>
    <property type="match status" value="1"/>
</dbReference>
<evidence type="ECO:0000313" key="5">
    <source>
        <dbReference type="EMBL" id="RAN65303.1"/>
    </source>
</evidence>
<dbReference type="InterPro" id="IPR046469">
    <property type="entry name" value="SAM_HAT_N"/>
</dbReference>
<dbReference type="InterPro" id="IPR023227">
    <property type="entry name" value="SAM_OH_AdoTrfase_C_sf"/>
</dbReference>
<dbReference type="PIRSF" id="PIRSF006779">
    <property type="entry name" value="UCP006779"/>
    <property type="match status" value="1"/>
</dbReference>
<evidence type="ECO:0000256" key="2">
    <source>
        <dbReference type="ARBA" id="ARBA00024035"/>
    </source>
</evidence>
<protein>
    <submittedName>
        <fullName evidence="5">DNA-directed RNA polymerase subunit delta</fullName>
    </submittedName>
</protein>
<accession>A0A328KPQ4</accession>
<dbReference type="SUPFAM" id="SSF102522">
    <property type="entry name" value="Bacterial fluorinating enzyme, N-terminal domain"/>
    <property type="match status" value="1"/>
</dbReference>
<dbReference type="Pfam" id="PF01887">
    <property type="entry name" value="SAM_HAT_N"/>
    <property type="match status" value="1"/>
</dbReference>
<evidence type="ECO:0000313" key="6">
    <source>
        <dbReference type="Proteomes" id="UP000249099"/>
    </source>
</evidence>
<dbReference type="EMBL" id="NAQV01000001">
    <property type="protein sequence ID" value="RAN65303.1"/>
    <property type="molecule type" value="Genomic_DNA"/>
</dbReference>
<evidence type="ECO:0000259" key="4">
    <source>
        <dbReference type="Pfam" id="PF20257"/>
    </source>
</evidence>
<keyword evidence="1" id="KW-0949">S-adenosyl-L-methionine</keyword>
<dbReference type="InterPro" id="IPR002747">
    <property type="entry name" value="SAM_OH_AdoTrfase"/>
</dbReference>
<dbReference type="SUPFAM" id="SSF101852">
    <property type="entry name" value="Bacterial fluorinating enzyme, C-terminal domain"/>
    <property type="match status" value="1"/>
</dbReference>
<proteinExistence type="inferred from homology"/>
<comment type="similarity">
    <text evidence="2">Belongs to the SAM hydrolase / SAM-dependent halogenase family.</text>
</comment>
<sequence>MKTLVLQSDFGLDDGAVSAMHGVAKQVNQALEVSHITHNIPQYDIWTASYRLIQTVEYWPAGTVFVSVVDPGVGSHRRSIVVKTTTNHYVVTPDNGTLSHLLNIGIIESAREINEEVNRLPHSRESHTFHGRDIYAFDGARLASGEIEYDHLGNDIPVSSLEQIDITSPTTTDTSISGNIDIFDIRFGSIWTNISIDEFKTLSIAPGELVYVTIRHRNKLVYQNAIPFMRSFSGVEIGEPLLYINSLTNIGVAVNQGSFSALYNIGFGPDWHIKIKKIDNEKYYDLID</sequence>
<dbReference type="Gene3D" id="3.40.50.10790">
    <property type="entry name" value="S-adenosyl-l-methionine hydroxide adenosyltransferase, N-terminal"/>
    <property type="match status" value="1"/>
</dbReference>
<dbReference type="AlphaFoldDB" id="A0A328KPQ4"/>
<dbReference type="GO" id="GO:0000428">
    <property type="term" value="C:DNA-directed RNA polymerase complex"/>
    <property type="evidence" value="ECO:0007669"/>
    <property type="project" value="UniProtKB-KW"/>
</dbReference>
<dbReference type="PANTHER" id="PTHR35092:SF1">
    <property type="entry name" value="CHLORINASE MJ1651"/>
    <property type="match status" value="1"/>
</dbReference>
<feature type="domain" description="S-adenosyl-l-methionine hydroxide adenosyltransferase C-terminal" evidence="4">
    <location>
        <begin position="178"/>
        <end position="271"/>
    </location>
</feature>
<gene>
    <name evidence="5" type="ORF">B8A44_00025</name>
</gene>
<dbReference type="InterPro" id="IPR023228">
    <property type="entry name" value="SAM_OH_AdoTrfase_N_sf"/>
</dbReference>
<evidence type="ECO:0000256" key="1">
    <source>
        <dbReference type="ARBA" id="ARBA00022691"/>
    </source>
</evidence>
<dbReference type="Pfam" id="PF20257">
    <property type="entry name" value="SAM_HAT_C"/>
    <property type="match status" value="1"/>
</dbReference>
<reference evidence="5 6" key="1">
    <citation type="submission" date="2017-03" db="EMBL/GenBank/DDBJ databases">
        <title>wgs assembly of Dolosigranulum pigrum KPL CDC strains.</title>
        <authorList>
            <person name="Brugger S.D."/>
            <person name="Pettigrew M."/>
            <person name="Kong Y."/>
            <person name="Lemon K.P."/>
        </authorList>
    </citation>
    <scope>NUCLEOTIDE SEQUENCE [LARGE SCALE GENOMIC DNA]</scope>
    <source>
        <strain evidence="5 6">KPL1931_CDC4294-98</strain>
    </source>
</reference>
<dbReference type="InterPro" id="IPR046470">
    <property type="entry name" value="SAM_HAT_C"/>
</dbReference>
<keyword evidence="5" id="KW-0240">DNA-directed RNA polymerase</keyword>
<dbReference type="RefSeq" id="WP_112789644.1">
    <property type="nucleotide sequence ID" value="NZ_NAQV01000001.1"/>
</dbReference>
<name>A0A328KPQ4_9LACT</name>
<evidence type="ECO:0000259" key="3">
    <source>
        <dbReference type="Pfam" id="PF01887"/>
    </source>
</evidence>
<dbReference type="Proteomes" id="UP000249099">
    <property type="component" value="Unassembled WGS sequence"/>
</dbReference>